<dbReference type="Proteomes" id="UP000515121">
    <property type="component" value="Unplaced"/>
</dbReference>
<sequence length="109" mass="12506">MLAEKKDLQGRKLKPSLRSSLLEAACSLTNKRKDSIEDIDGADVDNELAIIELNTLMELMLDEGRLHDYMDLQLDTNAKMRSILVDWLMDSPPQIQPYARDTLSYNEYC</sequence>
<dbReference type="KEGG" id="dzi:111317679"/>
<evidence type="ECO:0000313" key="1">
    <source>
        <dbReference type="Proteomes" id="UP000515121"/>
    </source>
</evidence>
<name>A0A6P6BFK6_DURZI</name>
<dbReference type="OrthoDB" id="1306310at2759"/>
<organism evidence="1 2">
    <name type="scientific">Durio zibethinus</name>
    <name type="common">Durian</name>
    <dbReference type="NCBI Taxonomy" id="66656"/>
    <lineage>
        <taxon>Eukaryota</taxon>
        <taxon>Viridiplantae</taxon>
        <taxon>Streptophyta</taxon>
        <taxon>Embryophyta</taxon>
        <taxon>Tracheophyta</taxon>
        <taxon>Spermatophyta</taxon>
        <taxon>Magnoliopsida</taxon>
        <taxon>eudicotyledons</taxon>
        <taxon>Gunneridae</taxon>
        <taxon>Pentapetalae</taxon>
        <taxon>rosids</taxon>
        <taxon>malvids</taxon>
        <taxon>Malvales</taxon>
        <taxon>Malvaceae</taxon>
        <taxon>Helicteroideae</taxon>
        <taxon>Durio</taxon>
    </lineage>
</organism>
<accession>A0A6P6BFK6</accession>
<keyword evidence="1" id="KW-1185">Reference proteome</keyword>
<protein>
    <submittedName>
        <fullName evidence="2">G2/mitotic-specific cyclin S13-6-like</fullName>
    </submittedName>
</protein>
<evidence type="ECO:0000313" key="2">
    <source>
        <dbReference type="RefSeq" id="XP_022775850.1"/>
    </source>
</evidence>
<dbReference type="AlphaFoldDB" id="A0A6P6BFK6"/>
<dbReference type="RefSeq" id="XP_022775850.1">
    <property type="nucleotide sequence ID" value="XM_022920115.1"/>
</dbReference>
<gene>
    <name evidence="2" type="primary">LOC111317679</name>
</gene>
<dbReference type="GeneID" id="111317679"/>
<proteinExistence type="predicted"/>
<reference evidence="2" key="1">
    <citation type="submission" date="2025-08" db="UniProtKB">
        <authorList>
            <consortium name="RefSeq"/>
        </authorList>
    </citation>
    <scope>IDENTIFICATION</scope>
    <source>
        <tissue evidence="2">Fruit stalk</tissue>
    </source>
</reference>